<feature type="site" description="Transition state stabilizer" evidence="8">
    <location>
        <position position="92"/>
    </location>
</feature>
<comment type="caution">
    <text evidence="12">The sequence shown here is derived from an EMBL/GenBank/DDBJ whole genome shotgun (WGS) entry which is preliminary data.</text>
</comment>
<evidence type="ECO:0000256" key="8">
    <source>
        <dbReference type="PROSITE-ProRule" id="PRU01393"/>
    </source>
</evidence>
<sequence length="432" mass="48365">MSAVDLIGEPFTVIESDPGVFTILLRKLGLRHLEVTEFYSIEPWATAHLERDIRGLILCYPCPADTQKDRPALDFEEELPDPDAEDVWFAHQLSVDACASQTILNVGMNIERLSMSSELRAFYDDTLRMDPLMKGLALTNCSFIREAHNSMARPADVRAAEHLLATTTLDYAKSLKARPDRPPPKRRKVSSPKKSSAKQSVDDDALEAQDTFHYIGFVPAHGHVWELDGLRASGPLDVGELPNASSAQGWMDVVRPALQRRMEGAGGMDGRYSLLAIVDDRFEKASDALEMLKRERAALERRLNELHPGTWRDVDMNVAGNADDAFATSVQPSAPGRTFAQDFGSRKMEQDVRILDMPERNLMPAWEACVRNAREAKRGVEEEVAAAKRANTEHINRTHDYEDFFRTFVGCMQREGVLDDVLSTKKEPANPT</sequence>
<dbReference type="AlphaFoldDB" id="A0A9P3GFM6"/>
<evidence type="ECO:0000256" key="9">
    <source>
        <dbReference type="SAM" id="Coils"/>
    </source>
</evidence>
<proteinExistence type="inferred from homology"/>
<evidence type="ECO:0000259" key="11">
    <source>
        <dbReference type="PROSITE" id="PS52048"/>
    </source>
</evidence>
<protein>
    <recommendedName>
        <fullName evidence="3 8">ubiquitinyl hydrolase 1</fullName>
        <ecNumber evidence="3 8">3.4.19.12</ecNumber>
    </recommendedName>
</protein>
<dbReference type="PANTHER" id="PTHR10589">
    <property type="entry name" value="UBIQUITIN CARBOXYL-TERMINAL HYDROLASE"/>
    <property type="match status" value="1"/>
</dbReference>
<dbReference type="SUPFAM" id="SSF54001">
    <property type="entry name" value="Cysteine proteinases"/>
    <property type="match status" value="1"/>
</dbReference>
<dbReference type="InterPro" id="IPR036959">
    <property type="entry name" value="Peptidase_C12_UCH_sf"/>
</dbReference>
<keyword evidence="9" id="KW-0175">Coiled coil</keyword>
<evidence type="ECO:0000256" key="3">
    <source>
        <dbReference type="ARBA" id="ARBA00012759"/>
    </source>
</evidence>
<dbReference type="InterPro" id="IPR038765">
    <property type="entry name" value="Papain-like_cys_pep_sf"/>
</dbReference>
<feature type="active site" description="Proton donor" evidence="8">
    <location>
        <position position="213"/>
    </location>
</feature>
<dbReference type="OrthoDB" id="1924260at2759"/>
<dbReference type="Proteomes" id="UP000703269">
    <property type="component" value="Unassembled WGS sequence"/>
</dbReference>
<dbReference type="GO" id="GO:0004843">
    <property type="term" value="F:cysteine-type deubiquitinase activity"/>
    <property type="evidence" value="ECO:0007669"/>
    <property type="project" value="UniProtKB-UniRule"/>
</dbReference>
<feature type="region of interest" description="Disordered" evidence="10">
    <location>
        <begin position="172"/>
        <end position="203"/>
    </location>
</feature>
<keyword evidence="6 8" id="KW-0378">Hydrolase</keyword>
<dbReference type="InterPro" id="IPR001578">
    <property type="entry name" value="Peptidase_C12_UCH"/>
</dbReference>
<keyword evidence="4 8" id="KW-0645">Protease</keyword>
<name>A0A9P3GFM6_9APHY</name>
<dbReference type="PROSITE" id="PS52048">
    <property type="entry name" value="UCH_DOMAIN"/>
    <property type="match status" value="1"/>
</dbReference>
<dbReference type="Gene3D" id="3.40.532.10">
    <property type="entry name" value="Peptidase C12, ubiquitin carboxyl-terminal hydrolase"/>
    <property type="match status" value="1"/>
</dbReference>
<evidence type="ECO:0000313" key="13">
    <source>
        <dbReference type="Proteomes" id="UP000703269"/>
    </source>
</evidence>
<evidence type="ECO:0000256" key="7">
    <source>
        <dbReference type="ARBA" id="ARBA00022807"/>
    </source>
</evidence>
<organism evidence="12 13">
    <name type="scientific">Phanerochaete sordida</name>
    <dbReference type="NCBI Taxonomy" id="48140"/>
    <lineage>
        <taxon>Eukaryota</taxon>
        <taxon>Fungi</taxon>
        <taxon>Dikarya</taxon>
        <taxon>Basidiomycota</taxon>
        <taxon>Agaricomycotina</taxon>
        <taxon>Agaricomycetes</taxon>
        <taxon>Polyporales</taxon>
        <taxon>Phanerochaetaceae</taxon>
        <taxon>Phanerochaete</taxon>
    </lineage>
</organism>
<evidence type="ECO:0000256" key="2">
    <source>
        <dbReference type="ARBA" id="ARBA00009326"/>
    </source>
</evidence>
<feature type="active site" description="Nucleophile" evidence="8">
    <location>
        <position position="98"/>
    </location>
</feature>
<comment type="catalytic activity">
    <reaction evidence="1 8">
        <text>Thiol-dependent hydrolysis of ester, thioester, amide, peptide and isopeptide bonds formed by the C-terminal Gly of ubiquitin (a 76-residue protein attached to proteins as an intracellular targeting signal).</text>
        <dbReference type="EC" id="3.4.19.12"/>
    </reaction>
</comment>
<feature type="coiled-coil region" evidence="9">
    <location>
        <begin position="275"/>
        <end position="302"/>
    </location>
</feature>
<comment type="similarity">
    <text evidence="2 8">Belongs to the peptidase C12 family.</text>
</comment>
<dbReference type="GO" id="GO:0005737">
    <property type="term" value="C:cytoplasm"/>
    <property type="evidence" value="ECO:0007669"/>
    <property type="project" value="TreeGrafter"/>
</dbReference>
<feature type="domain" description="UCH catalytic" evidence="11">
    <location>
        <begin position="10"/>
        <end position="279"/>
    </location>
</feature>
<keyword evidence="13" id="KW-1185">Reference proteome</keyword>
<evidence type="ECO:0000256" key="5">
    <source>
        <dbReference type="ARBA" id="ARBA00022786"/>
    </source>
</evidence>
<dbReference type="PANTHER" id="PTHR10589:SF16">
    <property type="entry name" value="UBIQUITIN CARBOXYL-TERMINAL HYDROLASE ISOZYME L5"/>
    <property type="match status" value="1"/>
</dbReference>
<dbReference type="EC" id="3.4.19.12" evidence="3 8"/>
<evidence type="ECO:0000256" key="4">
    <source>
        <dbReference type="ARBA" id="ARBA00022670"/>
    </source>
</evidence>
<evidence type="ECO:0000256" key="1">
    <source>
        <dbReference type="ARBA" id="ARBA00000707"/>
    </source>
</evidence>
<evidence type="ECO:0000313" key="12">
    <source>
        <dbReference type="EMBL" id="GJE94043.1"/>
    </source>
</evidence>
<dbReference type="Pfam" id="PF01088">
    <property type="entry name" value="Peptidase_C12"/>
    <property type="match status" value="1"/>
</dbReference>
<evidence type="ECO:0000256" key="6">
    <source>
        <dbReference type="ARBA" id="ARBA00022801"/>
    </source>
</evidence>
<keyword evidence="5 8" id="KW-0833">Ubl conjugation pathway</keyword>
<reference evidence="12 13" key="1">
    <citation type="submission" date="2021-08" db="EMBL/GenBank/DDBJ databases">
        <title>Draft Genome Sequence of Phanerochaete sordida strain YK-624.</title>
        <authorList>
            <person name="Mori T."/>
            <person name="Dohra H."/>
            <person name="Suzuki T."/>
            <person name="Kawagishi H."/>
            <person name="Hirai H."/>
        </authorList>
    </citation>
    <scope>NUCLEOTIDE SEQUENCE [LARGE SCALE GENOMIC DNA]</scope>
    <source>
        <strain evidence="12 13">YK-624</strain>
    </source>
</reference>
<gene>
    <name evidence="12" type="ORF">PsYK624_102110</name>
</gene>
<evidence type="ECO:0000256" key="10">
    <source>
        <dbReference type="SAM" id="MobiDB-lite"/>
    </source>
</evidence>
<keyword evidence="7 8" id="KW-0788">Thiol protease</keyword>
<dbReference type="EMBL" id="BPQB01000037">
    <property type="protein sequence ID" value="GJE94043.1"/>
    <property type="molecule type" value="Genomic_DNA"/>
</dbReference>
<dbReference type="GO" id="GO:0006511">
    <property type="term" value="P:ubiquitin-dependent protein catabolic process"/>
    <property type="evidence" value="ECO:0007669"/>
    <property type="project" value="UniProtKB-UniRule"/>
</dbReference>
<accession>A0A9P3GFM6</accession>
<dbReference type="GO" id="GO:0016579">
    <property type="term" value="P:protein deubiquitination"/>
    <property type="evidence" value="ECO:0007669"/>
    <property type="project" value="TreeGrafter"/>
</dbReference>
<feature type="site" description="Important for enzyme activity" evidence="8">
    <location>
        <position position="228"/>
    </location>
</feature>